<evidence type="ECO:0000313" key="3">
    <source>
        <dbReference type="Proteomes" id="UP000007978"/>
    </source>
</evidence>
<organism evidence="2 3">
    <name type="scientific">Fusarium pseudograminearum (strain CS3096)</name>
    <name type="common">Wheat and barley crown-rot fungus</name>
    <dbReference type="NCBI Taxonomy" id="1028729"/>
    <lineage>
        <taxon>Eukaryota</taxon>
        <taxon>Fungi</taxon>
        <taxon>Dikarya</taxon>
        <taxon>Ascomycota</taxon>
        <taxon>Pezizomycotina</taxon>
        <taxon>Sordariomycetes</taxon>
        <taxon>Hypocreomycetidae</taxon>
        <taxon>Hypocreales</taxon>
        <taxon>Nectriaceae</taxon>
        <taxon>Fusarium</taxon>
    </lineage>
</organism>
<comment type="caution">
    <text evidence="2">The sequence shown here is derived from an EMBL/GenBank/DDBJ whole genome shotgun (WGS) entry which is preliminary data.</text>
</comment>
<dbReference type="Proteomes" id="UP000007978">
    <property type="component" value="Chromosome 1"/>
</dbReference>
<evidence type="ECO:0000313" key="2">
    <source>
        <dbReference type="EMBL" id="EKJ78604.1"/>
    </source>
</evidence>
<feature type="region of interest" description="Disordered" evidence="1">
    <location>
        <begin position="127"/>
        <end position="151"/>
    </location>
</feature>
<accession>K3VT64</accession>
<dbReference type="AlphaFoldDB" id="K3VT64"/>
<dbReference type="HOGENOM" id="CLU_752357_0_0_1"/>
<keyword evidence="3" id="KW-1185">Reference proteome</keyword>
<reference evidence="2 3" key="1">
    <citation type="journal article" date="2012" name="PLoS Pathog.">
        <title>Comparative pathogenomics reveals horizontally acquired novel virulence genes in fungi infecting cereal hosts.</title>
        <authorList>
            <person name="Gardiner D.M."/>
            <person name="McDonald M.C."/>
            <person name="Covarelli L."/>
            <person name="Solomon P.S."/>
            <person name="Rusu A.G."/>
            <person name="Marshall M."/>
            <person name="Kazan K."/>
            <person name="Chakraborty S."/>
            <person name="McDonald B.A."/>
            <person name="Manners J.M."/>
        </authorList>
    </citation>
    <scope>NUCLEOTIDE SEQUENCE [LARGE SCALE GENOMIC DNA]</scope>
    <source>
        <strain evidence="2 3">CS3096</strain>
    </source>
</reference>
<dbReference type="OrthoDB" id="10389641at2759"/>
<dbReference type="KEGG" id="fpu:FPSE_01198"/>
<evidence type="ECO:0000256" key="1">
    <source>
        <dbReference type="SAM" id="MobiDB-lite"/>
    </source>
</evidence>
<name>K3VT64_FUSPC</name>
<dbReference type="EMBL" id="AFNW01000026">
    <property type="protein sequence ID" value="EKJ78604.1"/>
    <property type="molecule type" value="Genomic_DNA"/>
</dbReference>
<dbReference type="RefSeq" id="XP_009252593.1">
    <property type="nucleotide sequence ID" value="XM_009254318.1"/>
</dbReference>
<protein>
    <submittedName>
        <fullName evidence="2">Uncharacterized protein</fullName>
    </submittedName>
</protein>
<dbReference type="GeneID" id="20359818"/>
<gene>
    <name evidence="2" type="ORF">FPSE_01198</name>
</gene>
<sequence length="368" mass="41833">MDAYMDNLRGTIRSSKLELESIVDLNGFLTLILASDNHKQRTGCSTCHPERLKPTTLSSKSTLPCRNCNTHKANLEAKDNVPRHLPHSYINHFRARASMAAMEVPLESERDDYTTHDYGMGDLERESTMDENAAVEDSSAEDTSNNGNPPIGPTMLSYCPTLPGLYRWQRGHLLWYKLQDQTHDVEDLLPSVSFDISDHQFNGVLNGLYIQVRGWKHGCVSVYAATDNKPSKVRWQKLWFSGRATERIHHAWRNHGDAGPKQSQQVTSGLQQQLQQFPVPQRRRYFNDKAISKTFETSHLVQNLGWLWVRLIYVQQLKAIFLHMPDIIANERSFSPEIGGVPMLQAPTCPGLCASDTRALLVQDLFFE</sequence>
<proteinExistence type="predicted"/>